<proteinExistence type="predicted"/>
<dbReference type="Pfam" id="PF11992">
    <property type="entry name" value="TgpA_N"/>
    <property type="match status" value="1"/>
</dbReference>
<dbReference type="Gene3D" id="3.10.620.30">
    <property type="match status" value="1"/>
</dbReference>
<feature type="transmembrane region" description="Helical" evidence="1">
    <location>
        <begin position="164"/>
        <end position="183"/>
    </location>
</feature>
<dbReference type="RefSeq" id="WP_053043115.1">
    <property type="nucleotide sequence ID" value="NZ_CP059735.1"/>
</dbReference>
<dbReference type="SMART" id="SM00460">
    <property type="entry name" value="TGc"/>
    <property type="match status" value="1"/>
</dbReference>
<keyword evidence="1" id="KW-0472">Membrane</keyword>
<dbReference type="AlphaFoldDB" id="A0AAF0C5D1"/>
<dbReference type="InterPro" id="IPR021878">
    <property type="entry name" value="TgpA_N"/>
</dbReference>
<feature type="transmembrane region" description="Helical" evidence="1">
    <location>
        <begin position="67"/>
        <end position="98"/>
    </location>
</feature>
<name>A0AAF0C5D1_9GAMM</name>
<protein>
    <submittedName>
        <fullName evidence="3">DUF3488 domain-containing protein</fullName>
    </submittedName>
</protein>
<evidence type="ECO:0000259" key="2">
    <source>
        <dbReference type="SMART" id="SM00460"/>
    </source>
</evidence>
<evidence type="ECO:0000313" key="3">
    <source>
        <dbReference type="EMBL" id="WDE01408.1"/>
    </source>
</evidence>
<accession>A0AAF0C5D1</accession>
<dbReference type="InterPro" id="IPR025403">
    <property type="entry name" value="TgpA-like_C"/>
</dbReference>
<dbReference type="Proteomes" id="UP000032568">
    <property type="component" value="Chromosome"/>
</dbReference>
<dbReference type="KEGG" id="tact:SG35_012705"/>
<feature type="transmembrane region" description="Helical" evidence="1">
    <location>
        <begin position="38"/>
        <end position="55"/>
    </location>
</feature>
<feature type="transmembrane region" description="Helical" evidence="1">
    <location>
        <begin position="133"/>
        <end position="152"/>
    </location>
</feature>
<dbReference type="PANTHER" id="PTHR42736:SF1">
    <property type="entry name" value="PROTEIN-GLUTAMINE GAMMA-GLUTAMYLTRANSFERASE"/>
    <property type="match status" value="1"/>
</dbReference>
<keyword evidence="4" id="KW-1185">Reference proteome</keyword>
<dbReference type="InterPro" id="IPR002931">
    <property type="entry name" value="Transglutaminase-like"/>
</dbReference>
<feature type="transmembrane region" description="Helical" evidence="1">
    <location>
        <begin position="561"/>
        <end position="584"/>
    </location>
</feature>
<reference evidence="3 4" key="1">
    <citation type="journal article" date="2015" name="Genome Announc.">
        <title>Draft Genome Sequences of Marine Isolates of Thalassomonas viridans and Thalassomonas actiniarum.</title>
        <authorList>
            <person name="Olonade I."/>
            <person name="van Zyl L.J."/>
            <person name="Trindade M."/>
        </authorList>
    </citation>
    <scope>NUCLEOTIDE SEQUENCE [LARGE SCALE GENOMIC DNA]</scope>
    <source>
        <strain evidence="3 4">A5K-106</strain>
    </source>
</reference>
<dbReference type="InterPro" id="IPR052901">
    <property type="entry name" value="Bact_TGase-like"/>
</dbReference>
<dbReference type="InterPro" id="IPR038765">
    <property type="entry name" value="Papain-like_cys_pep_sf"/>
</dbReference>
<reference evidence="3 4" key="2">
    <citation type="journal article" date="2022" name="Mar. Drugs">
        <title>Bioassay-Guided Fractionation Leads to the Detection of Cholic Acid Generated by the Rare Thalassomonas sp.</title>
        <authorList>
            <person name="Pheiffer F."/>
            <person name="Schneider Y.K."/>
            <person name="Hansen E.H."/>
            <person name="Andersen J.H."/>
            <person name="Isaksson J."/>
            <person name="Busche T."/>
            <person name="R C."/>
            <person name="Kalinowski J."/>
            <person name="Zyl L.V."/>
            <person name="Trindade M."/>
        </authorList>
    </citation>
    <scope>NUCLEOTIDE SEQUENCE [LARGE SCALE GENOMIC DNA]</scope>
    <source>
        <strain evidence="3 4">A5K-106</strain>
    </source>
</reference>
<dbReference type="EMBL" id="CP059735">
    <property type="protein sequence ID" value="WDE01408.1"/>
    <property type="molecule type" value="Genomic_DNA"/>
</dbReference>
<gene>
    <name evidence="3" type="ORF">SG35_012705</name>
</gene>
<keyword evidence="1" id="KW-1133">Transmembrane helix</keyword>
<dbReference type="SUPFAM" id="SSF54001">
    <property type="entry name" value="Cysteine proteinases"/>
    <property type="match status" value="1"/>
</dbReference>
<sequence length="685" mass="77636">MATVSQETFSLNKDITWLLIICQGANLLSLFQELTSWMLAVLALCLCWQILMVHYQKERPPGPVMAIFALGGCLVLIISGFELGLLSAMLHLLCFSYVLKALEIQGRGDFYLVVLLGFFLLVSALIFQQDLQFTLVILLLLLLNISLLLSYFSSRRPGVATLKSSGLLIVHSIPLSIVLFVVFPRLSPFWQVPMAKTSATGLSESVAPGDIASLALSDKLAFRANFDRVRPDYSQLYWRALVLENYDGRRWQMAPEYKSKLKQIFIEPLSRQVRPGERKLSYQVIAEASFKKWLFALDLATLPAVAKGGPQQIIQLPDYSLRSRKPLTKAVSYRVDTYPDAPLDLQIPGHIVRRNLDYPAGSNPKLVQEVLALRKVHLDDLALVQAVLAHFNQAPFRYTLQPPLLNENSLDEFYFDTRAGFCVHYASTFAFMMRVAGIPARLVTGYLGGEHNPQGEYYSIHQYDAHAWAEIWQPGKGWHRVDPTAAVNPERVENGLSALLLQEQSRLSGDFFSLQRLKQFAWLNELRLQLDAIDYQWTRLVLGYSAARQYRLLSSWFGRLVPWKVAAIITGTIMITLVLLWWLYRRNASQEVRDPGLVLYRQALDLLTEKGLEKPLPQTAKVFAGQLALQRPEIAAIFNEITQTFEKLSYQSLSAAEQKTSLARMQVLLVQFKRLLKRLKQDKGG</sequence>
<dbReference type="PANTHER" id="PTHR42736">
    <property type="entry name" value="PROTEIN-GLUTAMINE GAMMA-GLUTAMYLTRANSFERASE"/>
    <property type="match status" value="1"/>
</dbReference>
<keyword evidence="1" id="KW-0812">Transmembrane</keyword>
<organism evidence="3 4">
    <name type="scientific">Thalassomonas actiniarum</name>
    <dbReference type="NCBI Taxonomy" id="485447"/>
    <lineage>
        <taxon>Bacteria</taxon>
        <taxon>Pseudomonadati</taxon>
        <taxon>Pseudomonadota</taxon>
        <taxon>Gammaproteobacteria</taxon>
        <taxon>Alteromonadales</taxon>
        <taxon>Colwelliaceae</taxon>
        <taxon>Thalassomonas</taxon>
    </lineage>
</organism>
<dbReference type="Pfam" id="PF01841">
    <property type="entry name" value="Transglut_core"/>
    <property type="match status" value="1"/>
</dbReference>
<dbReference type="Pfam" id="PF13559">
    <property type="entry name" value="DUF4129"/>
    <property type="match status" value="1"/>
</dbReference>
<feature type="domain" description="Transglutaminase-like" evidence="2">
    <location>
        <begin position="414"/>
        <end position="485"/>
    </location>
</feature>
<feature type="transmembrane region" description="Helical" evidence="1">
    <location>
        <begin position="110"/>
        <end position="127"/>
    </location>
</feature>
<evidence type="ECO:0000256" key="1">
    <source>
        <dbReference type="SAM" id="Phobius"/>
    </source>
</evidence>
<evidence type="ECO:0000313" key="4">
    <source>
        <dbReference type="Proteomes" id="UP000032568"/>
    </source>
</evidence>